<gene>
    <name evidence="2" type="ORF">TKK_005445</name>
</gene>
<dbReference type="AlphaFoldDB" id="A0ABD2X9E0"/>
<sequence>MAKSGNNSVTLPNNSQRVSVYVPDLRTCIFYLRDIQVTLDSEALYMFICLAICRVARVQKYDFSLYVFKLKSEYLLFHGEEDKICTRSRYSSRESIVARLQQTRKQRSRFLISKPSISKSQKNLNVNPSLNLMLQVSRPNLTAFYDICPRNFGKKEKGISWPCTYRRRESRSYTGAQSREKVNSAASLASRHGAKSHSTLESNQITSSSLFFRPLKSYIPAHR</sequence>
<accession>A0ABD2X9E0</accession>
<organism evidence="2 3">
    <name type="scientific">Trichogramma kaykai</name>
    <dbReference type="NCBI Taxonomy" id="54128"/>
    <lineage>
        <taxon>Eukaryota</taxon>
        <taxon>Metazoa</taxon>
        <taxon>Ecdysozoa</taxon>
        <taxon>Arthropoda</taxon>
        <taxon>Hexapoda</taxon>
        <taxon>Insecta</taxon>
        <taxon>Pterygota</taxon>
        <taxon>Neoptera</taxon>
        <taxon>Endopterygota</taxon>
        <taxon>Hymenoptera</taxon>
        <taxon>Apocrita</taxon>
        <taxon>Proctotrupomorpha</taxon>
        <taxon>Chalcidoidea</taxon>
        <taxon>Trichogrammatidae</taxon>
        <taxon>Trichogramma</taxon>
    </lineage>
</organism>
<evidence type="ECO:0000313" key="2">
    <source>
        <dbReference type="EMBL" id="KAL3401645.1"/>
    </source>
</evidence>
<dbReference type="EMBL" id="JBJJXI010000045">
    <property type="protein sequence ID" value="KAL3401645.1"/>
    <property type="molecule type" value="Genomic_DNA"/>
</dbReference>
<keyword evidence="3" id="KW-1185">Reference proteome</keyword>
<protein>
    <submittedName>
        <fullName evidence="2">Uncharacterized protein</fullName>
    </submittedName>
</protein>
<comment type="caution">
    <text evidence="2">The sequence shown here is derived from an EMBL/GenBank/DDBJ whole genome shotgun (WGS) entry which is preliminary data.</text>
</comment>
<evidence type="ECO:0000256" key="1">
    <source>
        <dbReference type="SAM" id="MobiDB-lite"/>
    </source>
</evidence>
<evidence type="ECO:0000313" key="3">
    <source>
        <dbReference type="Proteomes" id="UP001627154"/>
    </source>
</evidence>
<reference evidence="2 3" key="1">
    <citation type="journal article" date="2024" name="bioRxiv">
        <title>A reference genome for Trichogramma kaykai: A tiny desert-dwelling parasitoid wasp with competing sex-ratio distorters.</title>
        <authorList>
            <person name="Culotta J."/>
            <person name="Lindsey A.R."/>
        </authorList>
    </citation>
    <scope>NUCLEOTIDE SEQUENCE [LARGE SCALE GENOMIC DNA]</scope>
    <source>
        <strain evidence="2 3">KSX58</strain>
    </source>
</reference>
<name>A0ABD2X9E0_9HYME</name>
<feature type="region of interest" description="Disordered" evidence="1">
    <location>
        <begin position="172"/>
        <end position="201"/>
    </location>
</feature>
<proteinExistence type="predicted"/>
<dbReference type="Proteomes" id="UP001627154">
    <property type="component" value="Unassembled WGS sequence"/>
</dbReference>